<accession>A0ABP1FEZ5</accession>
<protein>
    <submittedName>
        <fullName evidence="1">G134 protein</fullName>
    </submittedName>
</protein>
<evidence type="ECO:0000313" key="2">
    <source>
        <dbReference type="Proteomes" id="UP001497392"/>
    </source>
</evidence>
<keyword evidence="2" id="KW-1185">Reference proteome</keyword>
<proteinExistence type="predicted"/>
<organism evidence="1 2">
    <name type="scientific">Coccomyxa viridis</name>
    <dbReference type="NCBI Taxonomy" id="1274662"/>
    <lineage>
        <taxon>Eukaryota</taxon>
        <taxon>Viridiplantae</taxon>
        <taxon>Chlorophyta</taxon>
        <taxon>core chlorophytes</taxon>
        <taxon>Trebouxiophyceae</taxon>
        <taxon>Trebouxiophyceae incertae sedis</taxon>
        <taxon>Coccomyxaceae</taxon>
        <taxon>Coccomyxa</taxon>
    </lineage>
</organism>
<dbReference type="EMBL" id="CAXHTA020000001">
    <property type="protein sequence ID" value="CAL5218453.1"/>
    <property type="molecule type" value="Genomic_DNA"/>
</dbReference>
<reference evidence="1 2" key="1">
    <citation type="submission" date="2024-06" db="EMBL/GenBank/DDBJ databases">
        <authorList>
            <person name="Kraege A."/>
            <person name="Thomma B."/>
        </authorList>
    </citation>
    <scope>NUCLEOTIDE SEQUENCE [LARGE SCALE GENOMIC DNA]</scope>
</reference>
<evidence type="ECO:0000313" key="1">
    <source>
        <dbReference type="EMBL" id="CAL5218453.1"/>
    </source>
</evidence>
<gene>
    <name evidence="1" type="primary">g134</name>
    <name evidence="1" type="ORF">VP750_LOCUS112</name>
</gene>
<dbReference type="Proteomes" id="UP001497392">
    <property type="component" value="Unassembled WGS sequence"/>
</dbReference>
<comment type="caution">
    <text evidence="1">The sequence shown here is derived from an EMBL/GenBank/DDBJ whole genome shotgun (WGS) entry which is preliminary data.</text>
</comment>
<name>A0ABP1FEZ5_9CHLO</name>
<sequence>MEQCFDWLEKTVREFDERMDLRIKTFYGPDSAVAMQAKQALQTRSREHALAHIGIPSSFGAFINQGIADLAEDWVHTYQTVLTEQQRQEIRNHFGKGLVSFFNTDLTEYAPEAKDNAEAPEWSFCYEEKAYLMIIIDSTQDIAEREGLRAAYEILCHSDSQNGVVGGGAATSLANCKQQ</sequence>